<feature type="compositionally biased region" description="Basic residues" evidence="8">
    <location>
        <begin position="19"/>
        <end position="28"/>
    </location>
</feature>
<evidence type="ECO:0000256" key="8">
    <source>
        <dbReference type="SAM" id="MobiDB-lite"/>
    </source>
</evidence>
<dbReference type="Pfam" id="PF13231">
    <property type="entry name" value="PMT_2"/>
    <property type="match status" value="1"/>
</dbReference>
<dbReference type="InterPro" id="IPR056785">
    <property type="entry name" value="YkcA/B-like_C"/>
</dbReference>
<dbReference type="InterPro" id="IPR050297">
    <property type="entry name" value="LipidA_mod_glycosyltrf_83"/>
</dbReference>
<comment type="caution">
    <text evidence="12">The sequence shown here is derived from an EMBL/GenBank/DDBJ whole genome shotgun (WGS) entry which is preliminary data.</text>
</comment>
<name>A0ABU8DTV0_9ACTN</name>
<feature type="transmembrane region" description="Helical" evidence="9">
    <location>
        <begin position="394"/>
        <end position="413"/>
    </location>
</feature>
<evidence type="ECO:0000256" key="4">
    <source>
        <dbReference type="ARBA" id="ARBA00022679"/>
    </source>
</evidence>
<evidence type="ECO:0000313" key="12">
    <source>
        <dbReference type="EMBL" id="MEI4271459.1"/>
    </source>
</evidence>
<dbReference type="GO" id="GO:0016757">
    <property type="term" value="F:glycosyltransferase activity"/>
    <property type="evidence" value="ECO:0007669"/>
    <property type="project" value="UniProtKB-KW"/>
</dbReference>
<reference evidence="12 13" key="1">
    <citation type="submission" date="2024-03" db="EMBL/GenBank/DDBJ databases">
        <title>Draft genome sequence of Klenkia sp. LSe6-5.</title>
        <authorList>
            <person name="Duangmal K."/>
            <person name="Chantavorakit T."/>
        </authorList>
    </citation>
    <scope>NUCLEOTIDE SEQUENCE [LARGE SCALE GENOMIC DNA]</scope>
    <source>
        <strain evidence="12 13">LSe6-5</strain>
    </source>
</reference>
<evidence type="ECO:0000256" key="7">
    <source>
        <dbReference type="ARBA" id="ARBA00023136"/>
    </source>
</evidence>
<evidence type="ECO:0000256" key="5">
    <source>
        <dbReference type="ARBA" id="ARBA00022692"/>
    </source>
</evidence>
<dbReference type="InterPro" id="IPR038731">
    <property type="entry name" value="RgtA/B/C-like"/>
</dbReference>
<keyword evidence="5 9" id="KW-0812">Transmembrane</keyword>
<dbReference type="PANTHER" id="PTHR33908">
    <property type="entry name" value="MANNOSYLTRANSFERASE YKCB-RELATED"/>
    <property type="match status" value="1"/>
</dbReference>
<feature type="transmembrane region" description="Helical" evidence="9">
    <location>
        <begin position="110"/>
        <end position="131"/>
    </location>
</feature>
<gene>
    <name evidence="12" type="ORF">TEK04_06965</name>
</gene>
<proteinExistence type="predicted"/>
<feature type="transmembrane region" description="Helical" evidence="9">
    <location>
        <begin position="366"/>
        <end position="387"/>
    </location>
</feature>
<keyword evidence="13" id="KW-1185">Reference proteome</keyword>
<feature type="region of interest" description="Disordered" evidence="8">
    <location>
        <begin position="1"/>
        <end position="28"/>
    </location>
</feature>
<accession>A0ABU8DTV0</accession>
<feature type="transmembrane region" description="Helical" evidence="9">
    <location>
        <begin position="34"/>
        <end position="51"/>
    </location>
</feature>
<evidence type="ECO:0000256" key="2">
    <source>
        <dbReference type="ARBA" id="ARBA00022475"/>
    </source>
</evidence>
<evidence type="ECO:0000313" key="13">
    <source>
        <dbReference type="Proteomes" id="UP001361570"/>
    </source>
</evidence>
<dbReference type="RefSeq" id="WP_336403599.1">
    <property type="nucleotide sequence ID" value="NZ_JBAPLU010000005.1"/>
</dbReference>
<feature type="domain" description="Putative mannosyltransferase YkcA/B-like C-terminal" evidence="11">
    <location>
        <begin position="505"/>
        <end position="585"/>
    </location>
</feature>
<keyword evidence="4 12" id="KW-0808">Transferase</keyword>
<dbReference type="PANTHER" id="PTHR33908:SF3">
    <property type="entry name" value="UNDECAPRENYL PHOSPHATE-ALPHA-4-AMINO-4-DEOXY-L-ARABINOSE ARABINOSYL TRANSFERASE"/>
    <property type="match status" value="1"/>
</dbReference>
<evidence type="ECO:0000256" key="6">
    <source>
        <dbReference type="ARBA" id="ARBA00022989"/>
    </source>
</evidence>
<keyword evidence="7 9" id="KW-0472">Membrane</keyword>
<protein>
    <submittedName>
        <fullName evidence="12">Glycosyltransferase family 39 protein</fullName>
        <ecNumber evidence="12">2.4.-.-</ecNumber>
    </submittedName>
</protein>
<dbReference type="Proteomes" id="UP001361570">
    <property type="component" value="Unassembled WGS sequence"/>
</dbReference>
<sequence length="606" mass="62445">MTVLDAPRDAPLGAPPPPLRRRSGPRLRPRPDQVALAALLAGTGVLYSVGLSRSGWGNAFYAGAAQAGASDWSAWFFGASDAPGSVTVDKPPAALWVMGLSARLFGLSPWSVLLPQAVMGVLAVALLAATVRRVVGPWPGLLAGLLLALTPVATLMFRYDNPDALLVLLCVAAAWAVGRALEDGRTRWLVLAGALIGLAFLTKSLQAFLVLPGLAGAYLLAGPPRWRTRLAQLAAAGAALLVSAGWWVAVVRLVPRADRPWVGGTTDDDPLSLAFGYNGLGRLSGDESAGGGGMHQSSSSVWRLVGSGGDEAGWLLPAAVLALVAVLLLTARATRTDRVRAAAVLWGGWFVVTAVVLSTMKGIEHSYYAVQLAPAAAALVALGGTVLRRSHRPGLLAAGLLVAVATAVTNAWAHWHHPLPSAVLTGVLVALAAAALVALRRGRGRAFAVPAVLALCLGPLLWSVGTADGVHQSSNVYADPPPVTAAGWHGGRPDGAGIDGTAEALVRAGGAGYTWAAATTGHHGAAVQLATGQPVMDIGGFSGQDPTLTLRQFQDDVAAHRIHYYLVGSGGGPDAVRIKDWVEHHATQVEDGDTELYDLSGLADQG</sequence>
<dbReference type="EC" id="2.4.-.-" evidence="12"/>
<feature type="transmembrane region" description="Helical" evidence="9">
    <location>
        <begin position="164"/>
        <end position="182"/>
    </location>
</feature>
<feature type="transmembrane region" description="Helical" evidence="9">
    <location>
        <begin position="446"/>
        <end position="465"/>
    </location>
</feature>
<feature type="transmembrane region" description="Helical" evidence="9">
    <location>
        <begin position="188"/>
        <end position="221"/>
    </location>
</feature>
<feature type="transmembrane region" description="Helical" evidence="9">
    <location>
        <begin position="343"/>
        <end position="360"/>
    </location>
</feature>
<organism evidence="12 13">
    <name type="scientific">Klenkia sesuvii</name>
    <dbReference type="NCBI Taxonomy" id="3103137"/>
    <lineage>
        <taxon>Bacteria</taxon>
        <taxon>Bacillati</taxon>
        <taxon>Actinomycetota</taxon>
        <taxon>Actinomycetes</taxon>
        <taxon>Geodermatophilales</taxon>
        <taxon>Geodermatophilaceae</taxon>
        <taxon>Klenkia</taxon>
    </lineage>
</organism>
<feature type="transmembrane region" description="Helical" evidence="9">
    <location>
        <begin position="419"/>
        <end position="439"/>
    </location>
</feature>
<feature type="domain" description="Glycosyltransferase RgtA/B/C/D-like" evidence="10">
    <location>
        <begin position="89"/>
        <end position="246"/>
    </location>
</feature>
<evidence type="ECO:0000256" key="1">
    <source>
        <dbReference type="ARBA" id="ARBA00004651"/>
    </source>
</evidence>
<evidence type="ECO:0000256" key="3">
    <source>
        <dbReference type="ARBA" id="ARBA00022676"/>
    </source>
</evidence>
<feature type="transmembrane region" description="Helical" evidence="9">
    <location>
        <begin position="137"/>
        <end position="157"/>
    </location>
</feature>
<evidence type="ECO:0000256" key="9">
    <source>
        <dbReference type="SAM" id="Phobius"/>
    </source>
</evidence>
<feature type="transmembrane region" description="Helical" evidence="9">
    <location>
        <begin position="312"/>
        <end position="331"/>
    </location>
</feature>
<keyword evidence="3 12" id="KW-0328">Glycosyltransferase</keyword>
<evidence type="ECO:0000259" key="11">
    <source>
        <dbReference type="Pfam" id="PF24878"/>
    </source>
</evidence>
<comment type="subcellular location">
    <subcellularLocation>
        <location evidence="1">Cell membrane</location>
        <topology evidence="1">Multi-pass membrane protein</topology>
    </subcellularLocation>
</comment>
<keyword evidence="2" id="KW-1003">Cell membrane</keyword>
<dbReference type="EMBL" id="JBAPLU010000005">
    <property type="protein sequence ID" value="MEI4271459.1"/>
    <property type="molecule type" value="Genomic_DNA"/>
</dbReference>
<dbReference type="Pfam" id="PF24878">
    <property type="entry name" value="YkcB_C"/>
    <property type="match status" value="1"/>
</dbReference>
<evidence type="ECO:0000259" key="10">
    <source>
        <dbReference type="Pfam" id="PF13231"/>
    </source>
</evidence>
<keyword evidence="6 9" id="KW-1133">Transmembrane helix</keyword>